<dbReference type="FunFam" id="1.25.40.470:FF:000001">
    <property type="entry name" value="Coatomer subunit beta"/>
    <property type="match status" value="1"/>
</dbReference>
<dbReference type="VEuPathDB" id="FungiDB:JI435_126230"/>
<keyword evidence="4" id="KW-0813">Transport</keyword>
<evidence type="ECO:0000256" key="3">
    <source>
        <dbReference type="ARBA" id="ARBA00010844"/>
    </source>
</evidence>
<evidence type="ECO:0000256" key="10">
    <source>
        <dbReference type="ARBA" id="ARBA00023034"/>
    </source>
</evidence>
<keyword evidence="7" id="KW-0677">Repeat</keyword>
<dbReference type="Gene3D" id="2.130.10.10">
    <property type="entry name" value="YVTN repeat-like/Quinoprotein amine dehydrogenase"/>
    <property type="match status" value="1"/>
</dbReference>
<dbReference type="InterPro" id="IPR056176">
    <property type="entry name" value="TPR_COPA_B"/>
</dbReference>
<accession>Q0U6J1</accession>
<name>Q0U6J1_PHANO</name>
<evidence type="ECO:0000256" key="2">
    <source>
        <dbReference type="ARBA" id="ARBA00004347"/>
    </source>
</evidence>
<feature type="region of interest" description="Disordered" evidence="15">
    <location>
        <begin position="599"/>
        <end position="646"/>
    </location>
</feature>
<evidence type="ECO:0000256" key="15">
    <source>
        <dbReference type="SAM" id="MobiDB-lite"/>
    </source>
</evidence>
<keyword evidence="10" id="KW-0333">Golgi apparatus</keyword>
<dbReference type="PANTHER" id="PTHR19876:SF2">
    <property type="entry name" value="COATOMER SUBUNIT BETA"/>
    <property type="match status" value="1"/>
</dbReference>
<feature type="domain" description="COPA/B TPR" evidence="17">
    <location>
        <begin position="376"/>
        <end position="556"/>
    </location>
</feature>
<dbReference type="Pfam" id="PF00400">
    <property type="entry name" value="WD40"/>
    <property type="match status" value="3"/>
</dbReference>
<evidence type="ECO:0000256" key="1">
    <source>
        <dbReference type="ARBA" id="ARBA00004255"/>
    </source>
</evidence>
<dbReference type="EMBL" id="CH445347">
    <property type="protein sequence ID" value="EAT79921.2"/>
    <property type="molecule type" value="Genomic_DNA"/>
</dbReference>
<keyword evidence="11" id="KW-0472">Membrane</keyword>
<evidence type="ECO:0000256" key="4">
    <source>
        <dbReference type="ARBA" id="ARBA00022448"/>
    </source>
</evidence>
<evidence type="ECO:0000256" key="9">
    <source>
        <dbReference type="ARBA" id="ARBA00022927"/>
    </source>
</evidence>
<evidence type="ECO:0000313" key="18">
    <source>
        <dbReference type="EMBL" id="EAT79921.2"/>
    </source>
</evidence>
<feature type="repeat" description="WD" evidence="14">
    <location>
        <begin position="1"/>
        <end position="35"/>
    </location>
</feature>
<dbReference type="HOGENOM" id="CLU_005507_0_0_1"/>
<dbReference type="PROSITE" id="PS50294">
    <property type="entry name" value="WD_REPEATS_REGION"/>
    <property type="match status" value="1"/>
</dbReference>
<dbReference type="FunCoup" id="Q0U6J1">
    <property type="interactions" value="1203"/>
</dbReference>
<evidence type="ECO:0000313" key="19">
    <source>
        <dbReference type="Proteomes" id="UP000001055"/>
    </source>
</evidence>
<dbReference type="KEGG" id="pno:SNOG_12623"/>
<feature type="repeat" description="WD" evidence="14">
    <location>
        <begin position="54"/>
        <end position="80"/>
    </location>
</feature>
<dbReference type="InterPro" id="IPR015943">
    <property type="entry name" value="WD40/YVTN_repeat-like_dom_sf"/>
</dbReference>
<dbReference type="AlphaFoldDB" id="Q0U6J1"/>
<keyword evidence="8" id="KW-0931">ER-Golgi transport</keyword>
<dbReference type="CDD" id="cd22947">
    <property type="entry name" value="Coatomer_WDAD_beta-like"/>
    <property type="match status" value="1"/>
</dbReference>
<dbReference type="SUPFAM" id="SSF50978">
    <property type="entry name" value="WD40 repeat-like"/>
    <property type="match status" value="1"/>
</dbReference>
<dbReference type="GO" id="GO:0006890">
    <property type="term" value="P:retrograde vesicle-mediated transport, Golgi to endoplasmic reticulum"/>
    <property type="evidence" value="ECO:0007669"/>
    <property type="project" value="EnsemblFungi"/>
</dbReference>
<dbReference type="GO" id="GO:0005198">
    <property type="term" value="F:structural molecule activity"/>
    <property type="evidence" value="ECO:0007669"/>
    <property type="project" value="InterPro"/>
</dbReference>
<feature type="compositionally biased region" description="Acidic residues" evidence="15">
    <location>
        <begin position="605"/>
        <end position="646"/>
    </location>
</feature>
<dbReference type="Pfam" id="PF04053">
    <property type="entry name" value="B-prop_COPA_B_2nd"/>
    <property type="match status" value="2"/>
</dbReference>
<sequence length="646" mass="71322">MGIAINPKDPNTFASACLDRTVKIWSLGSSTPNYTLEAHETKGVNFIDYYPQSDKPYLLTTSDDRTVKVWDYTTKALIATLEGHTSNVSFAVYHPELPVIISGSEDGTIKIWHSSTYRLEQSLNYGLERAWCVANQKGKNGIALGFDDGAVVITMGREEPAVSMDAGGKVLWARHNEILTSVIKGSDQLKDAERLTLPSKDLGSTEIYPQSLLHSPNGRFVAVCGDGEYIIYTALALRNQAFGSALDFCWASKEHDKDYAIRESSTSVKIFRNFKERSVLNVGFSADGLSGGVLLGVKGQGGIDSVRTGCWVGDCFIYTNSTNRLNYLVGDQTYTISHFDSPHYVLGYLPRDSRIYIADKDVNVVSFALSLAVVEYQTLILRGDLESADELLPTVPKDQNNKIARFLEGQGYKEKALEVATDPEHRFDLALSLGELQTAVSIAREQDTEHKWKTVGDTALAAWDIKLAQECFVKAKDLGSLLLLYSATSDQAGLRELASLAENAASNNVAFSALWQVGDIPACTDLLVKTNRFAEAVLFAQTYKPSTAPALVKQWKESLEKENKAKVARLLGSPPADGEGDDEMFPEWEEYLRLEREGGTVEDLLIQEDEGEAEDAAEEVVEEDGEEEEEDDEDEDDDDDEDDDEE</sequence>
<dbReference type="eggNOG" id="KOG0276">
    <property type="taxonomic scope" value="Eukaryota"/>
</dbReference>
<dbReference type="GO" id="GO:0006888">
    <property type="term" value="P:endoplasmic reticulum to Golgi vesicle-mediated transport"/>
    <property type="evidence" value="ECO:0007669"/>
    <property type="project" value="EnsemblFungi"/>
</dbReference>
<dbReference type="GO" id="GO:0008298">
    <property type="term" value="P:intracellular mRNA localization"/>
    <property type="evidence" value="ECO:0007669"/>
    <property type="project" value="EnsemblFungi"/>
</dbReference>
<proteinExistence type="inferred from homology"/>
<evidence type="ECO:0000256" key="8">
    <source>
        <dbReference type="ARBA" id="ARBA00022892"/>
    </source>
</evidence>
<evidence type="ECO:0000256" key="11">
    <source>
        <dbReference type="ARBA" id="ARBA00023136"/>
    </source>
</evidence>
<dbReference type="GeneID" id="5979755"/>
<dbReference type="PROSITE" id="PS50082">
    <property type="entry name" value="WD_REPEATS_2"/>
    <property type="match status" value="3"/>
</dbReference>
<evidence type="ECO:0000256" key="6">
    <source>
        <dbReference type="ARBA" id="ARBA00022574"/>
    </source>
</evidence>
<dbReference type="InterPro" id="IPR020472">
    <property type="entry name" value="WD40_PAC1"/>
</dbReference>
<dbReference type="InterPro" id="IPR036322">
    <property type="entry name" value="WD40_repeat_dom_sf"/>
</dbReference>
<dbReference type="GO" id="GO:0000139">
    <property type="term" value="C:Golgi membrane"/>
    <property type="evidence" value="ECO:0007669"/>
    <property type="project" value="UniProtKB-SubCell"/>
</dbReference>
<dbReference type="SMART" id="SM00320">
    <property type="entry name" value="WD40"/>
    <property type="match status" value="3"/>
</dbReference>
<dbReference type="InParanoid" id="Q0U6J1"/>
<reference evidence="19" key="1">
    <citation type="journal article" date="2007" name="Plant Cell">
        <title>Dothideomycete-plant interactions illuminated by genome sequencing and EST analysis of the wheat pathogen Stagonospora nodorum.</title>
        <authorList>
            <person name="Hane J.K."/>
            <person name="Lowe R.G."/>
            <person name="Solomon P.S."/>
            <person name="Tan K.C."/>
            <person name="Schoch C.L."/>
            <person name="Spatafora J.W."/>
            <person name="Crous P.W."/>
            <person name="Kodira C."/>
            <person name="Birren B.W."/>
            <person name="Galagan J.E."/>
            <person name="Torriani S.F."/>
            <person name="McDonald B.A."/>
            <person name="Oliver R.P."/>
        </authorList>
    </citation>
    <scope>NUCLEOTIDE SEQUENCE [LARGE SCALE GENOMIC DNA]</scope>
    <source>
        <strain evidence="19">SN15 / ATCC MYA-4574 / FGSC 10173</strain>
    </source>
</reference>
<dbReference type="STRING" id="321614.Q0U6J1"/>
<dbReference type="GO" id="GO:0032511">
    <property type="term" value="P:late endosome to vacuole transport via multivesicular body sorting pathway"/>
    <property type="evidence" value="ECO:0007669"/>
    <property type="project" value="EnsemblFungi"/>
</dbReference>
<feature type="domain" description="COPA/B second beta-propeller" evidence="16">
    <location>
        <begin position="175"/>
        <end position="303"/>
    </location>
</feature>
<evidence type="ECO:0000256" key="5">
    <source>
        <dbReference type="ARBA" id="ARBA00022490"/>
    </source>
</evidence>
<dbReference type="Proteomes" id="UP000001055">
    <property type="component" value="Unassembled WGS sequence"/>
</dbReference>
<evidence type="ECO:0000256" key="12">
    <source>
        <dbReference type="ARBA" id="ARBA00023329"/>
    </source>
</evidence>
<dbReference type="InterPro" id="IPR050844">
    <property type="entry name" value="Coatomer_complex_subunit"/>
</dbReference>
<evidence type="ECO:0000256" key="13">
    <source>
        <dbReference type="ARBA" id="ARBA00032920"/>
    </source>
</evidence>
<dbReference type="GO" id="GO:0043130">
    <property type="term" value="F:ubiquitin binding"/>
    <property type="evidence" value="ECO:0007669"/>
    <property type="project" value="EnsemblFungi"/>
</dbReference>
<comment type="subcellular location">
    <subcellularLocation>
        <location evidence="2">Cytoplasmic vesicle</location>
        <location evidence="2">COPI-coated vesicle membrane</location>
        <topology evidence="2">Peripheral membrane protein</topology>
        <orientation evidence="2">Cytoplasmic side</orientation>
    </subcellularLocation>
    <subcellularLocation>
        <location evidence="1">Golgi apparatus membrane</location>
        <topology evidence="1">Peripheral membrane protein</topology>
        <orientation evidence="1">Cytoplasmic side</orientation>
    </subcellularLocation>
</comment>
<organism evidence="18 19">
    <name type="scientific">Phaeosphaeria nodorum (strain SN15 / ATCC MYA-4574 / FGSC 10173)</name>
    <name type="common">Glume blotch fungus</name>
    <name type="synonym">Parastagonospora nodorum</name>
    <dbReference type="NCBI Taxonomy" id="321614"/>
    <lineage>
        <taxon>Eukaryota</taxon>
        <taxon>Fungi</taxon>
        <taxon>Dikarya</taxon>
        <taxon>Ascomycota</taxon>
        <taxon>Pezizomycotina</taxon>
        <taxon>Dothideomycetes</taxon>
        <taxon>Pleosporomycetidae</taxon>
        <taxon>Pleosporales</taxon>
        <taxon>Pleosporineae</taxon>
        <taxon>Phaeosphaeriaceae</taxon>
        <taxon>Parastagonospora</taxon>
    </lineage>
</organism>
<dbReference type="InterPro" id="IPR006692">
    <property type="entry name" value="Beta-prop_COPA/B_2nd"/>
</dbReference>
<gene>
    <name evidence="18" type="ORF">SNOG_12623</name>
</gene>
<dbReference type="PRINTS" id="PR00320">
    <property type="entry name" value="GPROTEINBRPT"/>
</dbReference>
<feature type="repeat" description="WD" evidence="14">
    <location>
        <begin position="81"/>
        <end position="122"/>
    </location>
</feature>
<dbReference type="Pfam" id="PF23953">
    <property type="entry name" value="TPR_COPA_B"/>
    <property type="match status" value="1"/>
</dbReference>
<keyword evidence="6 14" id="KW-0853">WD repeat</keyword>
<dbReference type="PANTHER" id="PTHR19876">
    <property type="entry name" value="COATOMER"/>
    <property type="match status" value="1"/>
</dbReference>
<dbReference type="GO" id="GO:0006886">
    <property type="term" value="P:intracellular protein transport"/>
    <property type="evidence" value="ECO:0007669"/>
    <property type="project" value="InterPro"/>
</dbReference>
<feature type="domain" description="COPA/B second beta-propeller" evidence="16">
    <location>
        <begin position="305"/>
        <end position="359"/>
    </location>
</feature>
<evidence type="ECO:0000256" key="14">
    <source>
        <dbReference type="PROSITE-ProRule" id="PRU00221"/>
    </source>
</evidence>
<dbReference type="InterPro" id="IPR001680">
    <property type="entry name" value="WD40_rpt"/>
</dbReference>
<dbReference type="GO" id="GO:0030126">
    <property type="term" value="C:COPI vesicle coat"/>
    <property type="evidence" value="ECO:0007669"/>
    <property type="project" value="EnsemblFungi"/>
</dbReference>
<evidence type="ECO:0000259" key="16">
    <source>
        <dbReference type="Pfam" id="PF04053"/>
    </source>
</evidence>
<dbReference type="RefSeq" id="XP_001802844.1">
    <property type="nucleotide sequence ID" value="XM_001802792.1"/>
</dbReference>
<keyword evidence="9" id="KW-0653">Protein transport</keyword>
<evidence type="ECO:0000259" key="17">
    <source>
        <dbReference type="Pfam" id="PF23953"/>
    </source>
</evidence>
<protein>
    <recommendedName>
        <fullName evidence="13">Beta'-coat protein</fullName>
    </recommendedName>
</protein>
<keyword evidence="12" id="KW-0968">Cytoplasmic vesicle</keyword>
<keyword evidence="5" id="KW-0963">Cytoplasm</keyword>
<dbReference type="Gene3D" id="1.25.40.470">
    <property type="match status" value="1"/>
</dbReference>
<evidence type="ECO:0000256" key="7">
    <source>
        <dbReference type="ARBA" id="ARBA00022737"/>
    </source>
</evidence>
<comment type="similarity">
    <text evidence="3">Belongs to the WD repeat COPB2 family.</text>
</comment>